<name>A0A4Y8LY38_9BACL</name>
<evidence type="ECO:0000256" key="6">
    <source>
        <dbReference type="ARBA" id="ARBA00023134"/>
    </source>
</evidence>
<evidence type="ECO:0000256" key="1">
    <source>
        <dbReference type="ARBA" id="ARBA00006115"/>
    </source>
</evidence>
<organism evidence="10 11">
    <name type="scientific">Cohnella luojiensis</name>
    <dbReference type="NCBI Taxonomy" id="652876"/>
    <lineage>
        <taxon>Bacteria</taxon>
        <taxon>Bacillati</taxon>
        <taxon>Bacillota</taxon>
        <taxon>Bacilli</taxon>
        <taxon>Bacillales</taxon>
        <taxon>Paenibacillaceae</taxon>
        <taxon>Cohnella</taxon>
    </lineage>
</organism>
<evidence type="ECO:0000259" key="9">
    <source>
        <dbReference type="Pfam" id="PF22640"/>
    </source>
</evidence>
<evidence type="ECO:0000256" key="3">
    <source>
        <dbReference type="ARBA" id="ARBA00022679"/>
    </source>
</evidence>
<dbReference type="CDD" id="cd02509">
    <property type="entry name" value="GDP-M1P_Guanylyltransferase"/>
    <property type="match status" value="1"/>
</dbReference>
<dbReference type="InterPro" id="IPR051161">
    <property type="entry name" value="Mannose-6P_isomerase_type2"/>
</dbReference>
<dbReference type="FunFam" id="3.90.550.10:FF:000046">
    <property type="entry name" value="Mannose-1-phosphate guanylyltransferase (GDP)"/>
    <property type="match status" value="1"/>
</dbReference>
<reference evidence="10 11" key="1">
    <citation type="submission" date="2019-03" db="EMBL/GenBank/DDBJ databases">
        <title>Cohnella endophytica sp. nov., a novel endophytic bacterium isolated from bark of Sonneratia apetala.</title>
        <authorList>
            <person name="Tuo L."/>
        </authorList>
    </citation>
    <scope>NUCLEOTIDE SEQUENCE [LARGE SCALE GENOMIC DNA]</scope>
    <source>
        <strain evidence="10 11">CCTCC AB 208254</strain>
    </source>
</reference>
<sequence length="369" mass="41581">MERAIEKLNRKEGIPLHCILILAGGNGKRLWPKSRLGRPKQFLSITHRQSMLQATVSRFAKFVPLQDIHVVTIQKYEHIVQDQLPFLSMSNVIIEPEGKDTAASIGLSAIRQLHRGRDPVMVTSPADAYVRNDEEFEKCIAIASEKAAKQDHIVTIGISPNKPETGFGYIQVIPGQNEFCYKVERFIEKPASDLARKFLTTGFHYWNSGIFVWKASTILGMIEKHLPILYDALIRMERGFGQESEHRVIAQEYKNLPQLSVDYGILEKADNVYMVPATFDWNDVGNWASLGEIGKEKDEKGNTVLGTGVGIDTHHCIIDGREIPIAAIGLENMIIVSTKDAILVCKKGREHEIKDIYELLLERGMNHLL</sequence>
<dbReference type="PANTHER" id="PTHR46390:SF1">
    <property type="entry name" value="MANNOSE-1-PHOSPHATE GUANYLYLTRANSFERASE"/>
    <property type="match status" value="1"/>
</dbReference>
<dbReference type="Gene3D" id="3.90.550.10">
    <property type="entry name" value="Spore Coat Polysaccharide Biosynthesis Protein SpsA, Chain A"/>
    <property type="match status" value="1"/>
</dbReference>
<evidence type="ECO:0000313" key="10">
    <source>
        <dbReference type="EMBL" id="TFE27182.1"/>
    </source>
</evidence>
<dbReference type="EC" id="2.7.7.13" evidence="2"/>
<keyword evidence="11" id="KW-1185">Reference proteome</keyword>
<comment type="similarity">
    <text evidence="1">Belongs to the mannose-6-phosphate isomerase type 2 family.</text>
</comment>
<dbReference type="PANTHER" id="PTHR46390">
    <property type="entry name" value="MANNOSE-1-PHOSPHATE GUANYLYLTRANSFERASE"/>
    <property type="match status" value="1"/>
</dbReference>
<dbReference type="AlphaFoldDB" id="A0A4Y8LY38"/>
<accession>A0A4Y8LY38</accession>
<dbReference type="InterPro" id="IPR005835">
    <property type="entry name" value="NTP_transferase_dom"/>
</dbReference>
<dbReference type="GO" id="GO:0009298">
    <property type="term" value="P:GDP-mannose biosynthetic process"/>
    <property type="evidence" value="ECO:0007669"/>
    <property type="project" value="TreeGrafter"/>
</dbReference>
<feature type="domain" description="Nucleotidyl transferase" evidence="8">
    <location>
        <begin position="20"/>
        <end position="295"/>
    </location>
</feature>
<dbReference type="SUPFAM" id="SSF53448">
    <property type="entry name" value="Nucleotide-diphospho-sugar transferases"/>
    <property type="match status" value="1"/>
</dbReference>
<dbReference type="SUPFAM" id="SSF159283">
    <property type="entry name" value="Guanosine diphospho-D-mannose pyrophosphorylase/mannose-6-phosphate isomerase linker domain"/>
    <property type="match status" value="1"/>
</dbReference>
<evidence type="ECO:0000256" key="7">
    <source>
        <dbReference type="ARBA" id="ARBA00047343"/>
    </source>
</evidence>
<gene>
    <name evidence="10" type="ORF">E2980_09765</name>
</gene>
<protein>
    <recommendedName>
        <fullName evidence="2">mannose-1-phosphate guanylyltransferase</fullName>
        <ecNumber evidence="2">2.7.7.13</ecNumber>
    </recommendedName>
</protein>
<dbReference type="Pfam" id="PF00483">
    <property type="entry name" value="NTP_transferase"/>
    <property type="match status" value="1"/>
</dbReference>
<dbReference type="InterPro" id="IPR029044">
    <property type="entry name" value="Nucleotide-diphossugar_trans"/>
</dbReference>
<evidence type="ECO:0000256" key="4">
    <source>
        <dbReference type="ARBA" id="ARBA00022695"/>
    </source>
</evidence>
<dbReference type="InterPro" id="IPR049577">
    <property type="entry name" value="GMPP_N"/>
</dbReference>
<evidence type="ECO:0000313" key="11">
    <source>
        <dbReference type="Proteomes" id="UP000297900"/>
    </source>
</evidence>
<dbReference type="GO" id="GO:0005525">
    <property type="term" value="F:GTP binding"/>
    <property type="evidence" value="ECO:0007669"/>
    <property type="project" value="UniProtKB-KW"/>
</dbReference>
<dbReference type="OrthoDB" id="9806359at2"/>
<keyword evidence="4 10" id="KW-0548">Nucleotidyltransferase</keyword>
<keyword evidence="6" id="KW-0342">GTP-binding</keyword>
<comment type="catalytic activity">
    <reaction evidence="7">
        <text>alpha-D-mannose 1-phosphate + GTP + H(+) = GDP-alpha-D-mannose + diphosphate</text>
        <dbReference type="Rhea" id="RHEA:15229"/>
        <dbReference type="ChEBI" id="CHEBI:15378"/>
        <dbReference type="ChEBI" id="CHEBI:33019"/>
        <dbReference type="ChEBI" id="CHEBI:37565"/>
        <dbReference type="ChEBI" id="CHEBI:57527"/>
        <dbReference type="ChEBI" id="CHEBI:58409"/>
        <dbReference type="EC" id="2.7.7.13"/>
    </reaction>
</comment>
<dbReference type="GO" id="GO:0004475">
    <property type="term" value="F:mannose-1-phosphate guanylyltransferase (GTP) activity"/>
    <property type="evidence" value="ECO:0007669"/>
    <property type="project" value="UniProtKB-EC"/>
</dbReference>
<evidence type="ECO:0000259" key="8">
    <source>
        <dbReference type="Pfam" id="PF00483"/>
    </source>
</evidence>
<proteinExistence type="inferred from homology"/>
<dbReference type="InterPro" id="IPR054566">
    <property type="entry name" value="ManC/GMP-like_b-helix"/>
</dbReference>
<keyword evidence="5" id="KW-0547">Nucleotide-binding</keyword>
<dbReference type="Pfam" id="PF22640">
    <property type="entry name" value="ManC_GMP_beta-helix"/>
    <property type="match status" value="1"/>
</dbReference>
<dbReference type="EMBL" id="SOMN01000010">
    <property type="protein sequence ID" value="TFE27182.1"/>
    <property type="molecule type" value="Genomic_DNA"/>
</dbReference>
<feature type="domain" description="MannoseP isomerase/GMP-like beta-helix" evidence="9">
    <location>
        <begin position="308"/>
        <end position="358"/>
    </location>
</feature>
<comment type="caution">
    <text evidence="10">The sequence shown here is derived from an EMBL/GenBank/DDBJ whole genome shotgun (WGS) entry which is preliminary data.</text>
</comment>
<evidence type="ECO:0000256" key="2">
    <source>
        <dbReference type="ARBA" id="ARBA00012387"/>
    </source>
</evidence>
<keyword evidence="3 10" id="KW-0808">Transferase</keyword>
<dbReference type="Proteomes" id="UP000297900">
    <property type="component" value="Unassembled WGS sequence"/>
</dbReference>
<evidence type="ECO:0000256" key="5">
    <source>
        <dbReference type="ARBA" id="ARBA00022741"/>
    </source>
</evidence>